<dbReference type="AlphaFoldDB" id="A0A2T1C1E4"/>
<reference evidence="2 3" key="1">
    <citation type="submission" date="2018-02" db="EMBL/GenBank/DDBJ databases">
        <authorList>
            <person name="Cohen D.B."/>
            <person name="Kent A.D."/>
        </authorList>
    </citation>
    <scope>NUCLEOTIDE SEQUENCE [LARGE SCALE GENOMIC DNA]</scope>
    <source>
        <strain evidence="2 3">CCAP 1448/3</strain>
    </source>
</reference>
<proteinExistence type="predicted"/>
<name>A0A2T1C1E4_9CYAN</name>
<organism evidence="2 3">
    <name type="scientific">Merismopedia glauca CCAP 1448/3</name>
    <dbReference type="NCBI Taxonomy" id="1296344"/>
    <lineage>
        <taxon>Bacteria</taxon>
        <taxon>Bacillati</taxon>
        <taxon>Cyanobacteriota</taxon>
        <taxon>Cyanophyceae</taxon>
        <taxon>Synechococcales</taxon>
        <taxon>Merismopediaceae</taxon>
        <taxon>Merismopedia</taxon>
    </lineage>
</organism>
<evidence type="ECO:0000313" key="2">
    <source>
        <dbReference type="EMBL" id="PSB01977.1"/>
    </source>
</evidence>
<dbReference type="PROSITE" id="PS50041">
    <property type="entry name" value="C_TYPE_LECTIN_2"/>
    <property type="match status" value="1"/>
</dbReference>
<dbReference type="RefSeq" id="WP_106289586.1">
    <property type="nucleotide sequence ID" value="NZ_CAWNTC010000107.1"/>
</dbReference>
<reference evidence="2 3" key="2">
    <citation type="submission" date="2018-03" db="EMBL/GenBank/DDBJ databases">
        <title>The ancient ancestry and fast evolution of plastids.</title>
        <authorList>
            <person name="Moore K.R."/>
            <person name="Magnabosco C."/>
            <person name="Momper L."/>
            <person name="Gold D.A."/>
            <person name="Bosak T."/>
            <person name="Fournier G.P."/>
        </authorList>
    </citation>
    <scope>NUCLEOTIDE SEQUENCE [LARGE SCALE GENOMIC DNA]</scope>
    <source>
        <strain evidence="2 3">CCAP 1448/3</strain>
    </source>
</reference>
<dbReference type="SUPFAM" id="SSF56436">
    <property type="entry name" value="C-type lectin-like"/>
    <property type="match status" value="1"/>
</dbReference>
<dbReference type="InterPro" id="IPR013424">
    <property type="entry name" value="Ice-binding_C"/>
</dbReference>
<evidence type="ECO:0000313" key="3">
    <source>
        <dbReference type="Proteomes" id="UP000238762"/>
    </source>
</evidence>
<dbReference type="OrthoDB" id="422658at2"/>
<accession>A0A2T1C1E4</accession>
<dbReference type="SMART" id="SM00034">
    <property type="entry name" value="CLECT"/>
    <property type="match status" value="1"/>
</dbReference>
<dbReference type="InterPro" id="IPR034007">
    <property type="entry name" value="CTLD_bac"/>
</dbReference>
<protein>
    <recommendedName>
        <fullName evidence="1">C-type lectin domain-containing protein</fullName>
    </recommendedName>
</protein>
<dbReference type="Proteomes" id="UP000238762">
    <property type="component" value="Unassembled WGS sequence"/>
</dbReference>
<dbReference type="InterPro" id="IPR016186">
    <property type="entry name" value="C-type_lectin-like/link_sf"/>
</dbReference>
<dbReference type="Gene3D" id="3.10.100.10">
    <property type="entry name" value="Mannose-Binding Protein A, subunit A"/>
    <property type="match status" value="1"/>
</dbReference>
<dbReference type="NCBIfam" id="TIGR02595">
    <property type="entry name" value="PEP_CTERM"/>
    <property type="match status" value="1"/>
</dbReference>
<keyword evidence="3" id="KW-1185">Reference proteome</keyword>
<evidence type="ECO:0000259" key="1">
    <source>
        <dbReference type="PROSITE" id="PS50041"/>
    </source>
</evidence>
<comment type="caution">
    <text evidence="2">The sequence shown here is derived from an EMBL/GenBank/DDBJ whole genome shotgun (WGS) entry which is preliminary data.</text>
</comment>
<dbReference type="PANTHER" id="PTHR22803">
    <property type="entry name" value="MANNOSE, PHOSPHOLIPASE, LECTIN RECEPTOR RELATED"/>
    <property type="match status" value="1"/>
</dbReference>
<dbReference type="EMBL" id="PVWJ01000079">
    <property type="protein sequence ID" value="PSB01977.1"/>
    <property type="molecule type" value="Genomic_DNA"/>
</dbReference>
<dbReference type="CDD" id="cd03603">
    <property type="entry name" value="CLECT_VCBS"/>
    <property type="match status" value="1"/>
</dbReference>
<sequence length="190" mass="21052">MPVKTDLIVVKSLLGSVISLIAVMGAGVVQAATFNFNSHKYFLTDSFGSWTKAQTQAEKFGGYLVTISSQAEQNFLIESFGGSELLWIGFSDRLIEGEFTWINGEAVSYTNWAVGEPNNELVFGGEDYAAMNWRKPGEWNDLPDDVWKRQLRGIIEVPLAHVPEPSTVLGTMALGVLGISYWRKRQGSRN</sequence>
<dbReference type="InterPro" id="IPR016187">
    <property type="entry name" value="CTDL_fold"/>
</dbReference>
<feature type="domain" description="C-type lectin" evidence="1">
    <location>
        <begin position="36"/>
        <end position="141"/>
    </location>
</feature>
<gene>
    <name evidence="2" type="ORF">C7B64_15545</name>
</gene>
<dbReference type="InterPro" id="IPR050111">
    <property type="entry name" value="C-type_lectin/snaclec_domain"/>
</dbReference>
<dbReference type="Pfam" id="PF07589">
    <property type="entry name" value="PEP-CTERM"/>
    <property type="match status" value="1"/>
</dbReference>
<dbReference type="Pfam" id="PF00059">
    <property type="entry name" value="Lectin_C"/>
    <property type="match status" value="1"/>
</dbReference>
<dbReference type="InterPro" id="IPR001304">
    <property type="entry name" value="C-type_lectin-like"/>
</dbReference>